<dbReference type="EMBL" id="GBXM01001532">
    <property type="protein sequence ID" value="JAI07046.1"/>
    <property type="molecule type" value="Transcribed_RNA"/>
</dbReference>
<organism evidence="1">
    <name type="scientific">Anguilla anguilla</name>
    <name type="common">European freshwater eel</name>
    <name type="synonym">Muraena anguilla</name>
    <dbReference type="NCBI Taxonomy" id="7936"/>
    <lineage>
        <taxon>Eukaryota</taxon>
        <taxon>Metazoa</taxon>
        <taxon>Chordata</taxon>
        <taxon>Craniata</taxon>
        <taxon>Vertebrata</taxon>
        <taxon>Euteleostomi</taxon>
        <taxon>Actinopterygii</taxon>
        <taxon>Neopterygii</taxon>
        <taxon>Teleostei</taxon>
        <taxon>Anguilliformes</taxon>
        <taxon>Anguillidae</taxon>
        <taxon>Anguilla</taxon>
    </lineage>
</organism>
<proteinExistence type="predicted"/>
<dbReference type="SUPFAM" id="SSF49854">
    <property type="entry name" value="Spermadhesin, CUB domain"/>
    <property type="match status" value="1"/>
</dbReference>
<protein>
    <submittedName>
        <fullName evidence="1">Uncharacterized protein</fullName>
    </submittedName>
</protein>
<sequence>MYKEKVLGKFCGQKNSVDGHHPGNEPILSPGNHLHVIFQTDDSNAGAPPVHWLLGLLSGYRCGRVCLARTGRWLGTAVLSDLPQYPGLLPVLLSPWLRAQTRPANL</sequence>
<dbReference type="InterPro" id="IPR035914">
    <property type="entry name" value="Sperma_CUB_dom_sf"/>
</dbReference>
<evidence type="ECO:0000313" key="1">
    <source>
        <dbReference type="EMBL" id="JAI07046.1"/>
    </source>
</evidence>
<accession>A0A0E9XYV9</accession>
<name>A0A0E9XYV9_ANGAN</name>
<dbReference type="Gene3D" id="2.60.120.290">
    <property type="entry name" value="Spermadhesin, CUB domain"/>
    <property type="match status" value="1"/>
</dbReference>
<dbReference type="AlphaFoldDB" id="A0A0E9XYV9"/>
<reference evidence="1" key="2">
    <citation type="journal article" date="2015" name="Fish Shellfish Immunol.">
        <title>Early steps in the European eel (Anguilla anguilla)-Vibrio vulnificus interaction in the gills: Role of the RtxA13 toxin.</title>
        <authorList>
            <person name="Callol A."/>
            <person name="Pajuelo D."/>
            <person name="Ebbesson L."/>
            <person name="Teles M."/>
            <person name="MacKenzie S."/>
            <person name="Amaro C."/>
        </authorList>
    </citation>
    <scope>NUCLEOTIDE SEQUENCE</scope>
</reference>
<reference evidence="1" key="1">
    <citation type="submission" date="2014-11" db="EMBL/GenBank/DDBJ databases">
        <authorList>
            <person name="Amaro Gonzalez C."/>
        </authorList>
    </citation>
    <scope>NUCLEOTIDE SEQUENCE</scope>
</reference>